<evidence type="ECO:0000256" key="2">
    <source>
        <dbReference type="ARBA" id="ARBA00022448"/>
    </source>
</evidence>
<gene>
    <name evidence="9" type="ORF">FC07_GL001923</name>
</gene>
<feature type="transmembrane region" description="Helical" evidence="7">
    <location>
        <begin position="231"/>
        <end position="251"/>
    </location>
</feature>
<dbReference type="RefSeq" id="WP_057905773.1">
    <property type="nucleotide sequence ID" value="NZ_AZDA01000140.1"/>
</dbReference>
<evidence type="ECO:0000256" key="7">
    <source>
        <dbReference type="SAM" id="Phobius"/>
    </source>
</evidence>
<dbReference type="PANTHER" id="PTHR34229:SF1">
    <property type="entry name" value="METAL TRANSPORT PROTEIN HI_1621-RELATED"/>
    <property type="match status" value="1"/>
</dbReference>
<keyword evidence="3" id="KW-1003">Cell membrane</keyword>
<protein>
    <submittedName>
        <fullName evidence="9">Cobalt transport protein CbiM</fullName>
    </submittedName>
</protein>
<feature type="transmembrane region" description="Helical" evidence="7">
    <location>
        <begin position="296"/>
        <end position="314"/>
    </location>
</feature>
<evidence type="ECO:0000313" key="10">
    <source>
        <dbReference type="Proteomes" id="UP000051461"/>
    </source>
</evidence>
<dbReference type="InterPro" id="IPR002751">
    <property type="entry name" value="CbiM/NikMN"/>
</dbReference>
<feature type="transmembrane region" description="Helical" evidence="7">
    <location>
        <begin position="41"/>
        <end position="62"/>
    </location>
</feature>
<feature type="transmembrane region" description="Helical" evidence="7">
    <location>
        <begin position="138"/>
        <end position="157"/>
    </location>
</feature>
<dbReference type="PATRIC" id="fig|1423726.3.peg.1998"/>
<dbReference type="Gene3D" id="1.10.1760.20">
    <property type="match status" value="1"/>
</dbReference>
<evidence type="ECO:0000313" key="9">
    <source>
        <dbReference type="EMBL" id="KRK32500.1"/>
    </source>
</evidence>
<evidence type="ECO:0000256" key="6">
    <source>
        <dbReference type="ARBA" id="ARBA00023136"/>
    </source>
</evidence>
<keyword evidence="2" id="KW-0813">Transport</keyword>
<dbReference type="AlphaFoldDB" id="A0A0R1GLG2"/>
<evidence type="ECO:0000256" key="4">
    <source>
        <dbReference type="ARBA" id="ARBA00022692"/>
    </source>
</evidence>
<feature type="transmembrane region" description="Helical" evidence="7">
    <location>
        <begin position="7"/>
        <end position="29"/>
    </location>
</feature>
<keyword evidence="6 7" id="KW-0472">Membrane</keyword>
<evidence type="ECO:0000256" key="3">
    <source>
        <dbReference type="ARBA" id="ARBA00022475"/>
    </source>
</evidence>
<dbReference type="InterPro" id="IPR025937">
    <property type="entry name" value="PDGLE_dom"/>
</dbReference>
<dbReference type="PANTHER" id="PTHR34229">
    <property type="entry name" value="METAL TRANSPORT PROTEIN HI_1621-RELATED"/>
    <property type="match status" value="1"/>
</dbReference>
<dbReference type="Pfam" id="PF01891">
    <property type="entry name" value="CbiM"/>
    <property type="match status" value="1"/>
</dbReference>
<dbReference type="OrthoDB" id="9809846at2"/>
<evidence type="ECO:0000259" key="8">
    <source>
        <dbReference type="Pfam" id="PF13190"/>
    </source>
</evidence>
<dbReference type="GO" id="GO:0005886">
    <property type="term" value="C:plasma membrane"/>
    <property type="evidence" value="ECO:0007669"/>
    <property type="project" value="UniProtKB-SubCell"/>
</dbReference>
<sequence>MHIPDNYLSPATCGTLLLAVTPIWTVSVLKVKAQIKTKRETIPMMGVTAALAFLIMMFNVPIPGGTTAHAVGGTLLAVLIGPWAACLSLSVTLLLQALLFGDGGVIAFGANVLNMAVIMPFVGYAFYRLGQRLGHERIGLAVGAYVGICTAALAAGVELGLQPLLFHTASGQPLYCPYGLNITVPAMLLAHVLVAGWVEAGFTLVVFHFVKQVMPQSLYQAPLTGAQPLGLRYWGYLLVGLACLSPLGLLARGTAWGEWSTSELHQRIGLVPQGMHHGFNFKALFADYSLPGLPTAASYLLAAATVLLICLLVVRASQHDQKD</sequence>
<dbReference type="Proteomes" id="UP000051461">
    <property type="component" value="Unassembled WGS sequence"/>
</dbReference>
<dbReference type="STRING" id="1423726.FC07_GL001923"/>
<comment type="caution">
    <text evidence="9">The sequence shown here is derived from an EMBL/GenBank/DDBJ whole genome shotgun (WGS) entry which is preliminary data.</text>
</comment>
<comment type="subcellular location">
    <subcellularLocation>
        <location evidence="1">Cell membrane</location>
        <topology evidence="1">Multi-pass membrane protein</topology>
    </subcellularLocation>
</comment>
<name>A0A0R1GLG2_9LACO</name>
<keyword evidence="10" id="KW-1185">Reference proteome</keyword>
<feature type="transmembrane region" description="Helical" evidence="7">
    <location>
        <begin position="105"/>
        <end position="126"/>
    </location>
</feature>
<proteinExistence type="predicted"/>
<reference evidence="9 10" key="1">
    <citation type="journal article" date="2015" name="Genome Announc.">
        <title>Expanding the biotechnology potential of lactobacilli through comparative genomics of 213 strains and associated genera.</title>
        <authorList>
            <person name="Sun Z."/>
            <person name="Harris H.M."/>
            <person name="McCann A."/>
            <person name="Guo C."/>
            <person name="Argimon S."/>
            <person name="Zhang W."/>
            <person name="Yang X."/>
            <person name="Jeffery I.B."/>
            <person name="Cooney J.C."/>
            <person name="Kagawa T.F."/>
            <person name="Liu W."/>
            <person name="Song Y."/>
            <person name="Salvetti E."/>
            <person name="Wrobel A."/>
            <person name="Rasinkangas P."/>
            <person name="Parkhill J."/>
            <person name="Rea M.C."/>
            <person name="O'Sullivan O."/>
            <person name="Ritari J."/>
            <person name="Douillard F.P."/>
            <person name="Paul Ross R."/>
            <person name="Yang R."/>
            <person name="Briner A.E."/>
            <person name="Felis G.E."/>
            <person name="de Vos W.M."/>
            <person name="Barrangou R."/>
            <person name="Klaenhammer T.R."/>
            <person name="Caufield P.W."/>
            <person name="Cui Y."/>
            <person name="Zhang H."/>
            <person name="O'Toole P.W."/>
        </authorList>
    </citation>
    <scope>NUCLEOTIDE SEQUENCE [LARGE SCALE GENOMIC DNA]</scope>
    <source>
        <strain evidence="9 10">DSM 20003</strain>
    </source>
</reference>
<evidence type="ECO:0000256" key="1">
    <source>
        <dbReference type="ARBA" id="ARBA00004651"/>
    </source>
</evidence>
<evidence type="ECO:0000256" key="5">
    <source>
        <dbReference type="ARBA" id="ARBA00022989"/>
    </source>
</evidence>
<organism evidence="9 10">
    <name type="scientific">Loigolactobacillus bifermentans DSM 20003</name>
    <dbReference type="NCBI Taxonomy" id="1423726"/>
    <lineage>
        <taxon>Bacteria</taxon>
        <taxon>Bacillati</taxon>
        <taxon>Bacillota</taxon>
        <taxon>Bacilli</taxon>
        <taxon>Lactobacillales</taxon>
        <taxon>Lactobacillaceae</taxon>
        <taxon>Loigolactobacillus</taxon>
    </lineage>
</organism>
<keyword evidence="5 7" id="KW-1133">Transmembrane helix</keyword>
<feature type="transmembrane region" description="Helical" evidence="7">
    <location>
        <begin position="74"/>
        <end position="99"/>
    </location>
</feature>
<dbReference type="GO" id="GO:0000041">
    <property type="term" value="P:transition metal ion transport"/>
    <property type="evidence" value="ECO:0007669"/>
    <property type="project" value="InterPro"/>
</dbReference>
<keyword evidence="4 7" id="KW-0812">Transmembrane</keyword>
<dbReference type="Pfam" id="PF13190">
    <property type="entry name" value="PDGLE"/>
    <property type="match status" value="1"/>
</dbReference>
<accession>A0A0R1GLG2</accession>
<feature type="transmembrane region" description="Helical" evidence="7">
    <location>
        <begin position="188"/>
        <end position="210"/>
    </location>
</feature>
<dbReference type="NCBIfam" id="NF008873">
    <property type="entry name" value="PRK11909.1"/>
    <property type="match status" value="1"/>
</dbReference>
<dbReference type="EMBL" id="AZDA01000140">
    <property type="protein sequence ID" value="KRK32500.1"/>
    <property type="molecule type" value="Genomic_DNA"/>
</dbReference>
<dbReference type="NCBIfam" id="NF005598">
    <property type="entry name" value="PRK07331.1"/>
    <property type="match status" value="1"/>
</dbReference>
<feature type="domain" description="PDGLE" evidence="8">
    <location>
        <begin position="235"/>
        <end position="314"/>
    </location>
</feature>